<feature type="binding site" evidence="18">
    <location>
        <position position="246"/>
    </location>
    <ligand>
        <name>UDP-N-acetyl-alpha-D-glucosamine</name>
        <dbReference type="ChEBI" id="CHEBI:57705"/>
    </ligand>
</feature>
<keyword evidence="8 18" id="KW-0677">Repeat</keyword>
<comment type="catalytic activity">
    <reaction evidence="16 18">
        <text>N-acetyl-alpha-D-glucosamine 1-phosphate + UTP + H(+) = UDP-N-acetyl-alpha-D-glucosamine + diphosphate</text>
        <dbReference type="Rhea" id="RHEA:13509"/>
        <dbReference type="ChEBI" id="CHEBI:15378"/>
        <dbReference type="ChEBI" id="CHEBI:33019"/>
        <dbReference type="ChEBI" id="CHEBI:46398"/>
        <dbReference type="ChEBI" id="CHEBI:57705"/>
        <dbReference type="ChEBI" id="CHEBI:57776"/>
        <dbReference type="EC" id="2.7.7.23"/>
    </reaction>
</comment>
<feature type="binding site" evidence="18">
    <location>
        <position position="382"/>
    </location>
    <ligand>
        <name>acetyl-CoA</name>
        <dbReference type="ChEBI" id="CHEBI:57288"/>
    </ligand>
</feature>
<keyword evidence="5 18" id="KW-0808">Transferase</keyword>
<dbReference type="EMBL" id="AP014809">
    <property type="protein sequence ID" value="BAU93113.1"/>
    <property type="molecule type" value="Genomic_DNA"/>
</dbReference>
<feature type="binding site" evidence="18">
    <location>
        <begin position="388"/>
        <end position="389"/>
    </location>
    <ligand>
        <name>acetyl-CoA</name>
        <dbReference type="ChEBI" id="CHEBI:57288"/>
    </ligand>
</feature>
<evidence type="ECO:0000256" key="14">
    <source>
        <dbReference type="ARBA" id="ARBA00023316"/>
    </source>
</evidence>
<dbReference type="Proteomes" id="UP000218288">
    <property type="component" value="Chromosome"/>
</dbReference>
<dbReference type="SUPFAM" id="SSF53448">
    <property type="entry name" value="Nucleotide-diphospho-sugar transferases"/>
    <property type="match status" value="1"/>
</dbReference>
<dbReference type="CDD" id="cd02540">
    <property type="entry name" value="GT2_GlmU_N_bac"/>
    <property type="match status" value="1"/>
</dbReference>
<dbReference type="InterPro" id="IPR038009">
    <property type="entry name" value="GlmU_C_LbH"/>
</dbReference>
<dbReference type="InterPro" id="IPR050065">
    <property type="entry name" value="GlmU-like"/>
</dbReference>
<feature type="binding site" evidence="18">
    <location>
        <position position="335"/>
    </location>
    <ligand>
        <name>UDP-N-acetyl-alpha-D-glucosamine</name>
        <dbReference type="ChEBI" id="CHEBI:57705"/>
    </ligand>
</feature>
<keyword evidence="4 18" id="KW-0963">Cytoplasm</keyword>
<feature type="binding site" evidence="18">
    <location>
        <begin position="100"/>
        <end position="101"/>
    </location>
    <ligand>
        <name>UDP-N-acetyl-alpha-D-glucosamine</name>
        <dbReference type="ChEBI" id="CHEBI:57705"/>
    </ligand>
</feature>
<evidence type="ECO:0000256" key="10">
    <source>
        <dbReference type="ARBA" id="ARBA00022960"/>
    </source>
</evidence>
<feature type="domain" description="MobA-like NTP transferase" evidence="19">
    <location>
        <begin position="25"/>
        <end position="161"/>
    </location>
</feature>
<feature type="binding site" evidence="18">
    <location>
        <position position="42"/>
    </location>
    <ligand>
        <name>UDP-N-acetyl-alpha-D-glucosamine</name>
        <dbReference type="ChEBI" id="CHEBI:57705"/>
    </ligand>
</feature>
<evidence type="ECO:0000259" key="19">
    <source>
        <dbReference type="Pfam" id="PF12804"/>
    </source>
</evidence>
<keyword evidence="9 18" id="KW-0460">Magnesium</keyword>
<dbReference type="Pfam" id="PF00132">
    <property type="entry name" value="Hexapep"/>
    <property type="match status" value="1"/>
</dbReference>
<proteinExistence type="inferred from homology"/>
<evidence type="ECO:0000256" key="16">
    <source>
        <dbReference type="ARBA" id="ARBA00048493"/>
    </source>
</evidence>
<accession>A0A160PKJ0</accession>
<evidence type="ECO:0000256" key="7">
    <source>
        <dbReference type="ARBA" id="ARBA00022723"/>
    </source>
</evidence>
<dbReference type="GO" id="GO:0006048">
    <property type="term" value="P:UDP-N-acetylglucosamine biosynthetic process"/>
    <property type="evidence" value="ECO:0007669"/>
    <property type="project" value="UniProtKB-UniPathway"/>
</dbReference>
<dbReference type="GO" id="GO:0000902">
    <property type="term" value="P:cell morphogenesis"/>
    <property type="evidence" value="ECO:0007669"/>
    <property type="project" value="UniProtKB-UniRule"/>
</dbReference>
<comment type="cofactor">
    <cofactor evidence="18">
        <name>Mg(2+)</name>
        <dbReference type="ChEBI" id="CHEBI:18420"/>
    </cofactor>
    <text evidence="18">Binds 1 Mg(2+) ion per subunit.</text>
</comment>
<feature type="binding site" evidence="18">
    <location>
        <position position="379"/>
    </location>
    <ligand>
        <name>UDP-N-acetyl-alpha-D-glucosamine</name>
        <dbReference type="ChEBI" id="CHEBI:57705"/>
    </ligand>
</feature>
<dbReference type="GO" id="GO:0071555">
    <property type="term" value="P:cell wall organization"/>
    <property type="evidence" value="ECO:0007669"/>
    <property type="project" value="UniProtKB-KW"/>
</dbReference>
<dbReference type="PANTHER" id="PTHR43584:SF3">
    <property type="entry name" value="BIFUNCTIONAL PROTEIN GLMU"/>
    <property type="match status" value="1"/>
</dbReference>
<gene>
    <name evidence="18" type="primary">glmU</name>
    <name evidence="20" type="ORF">MPPM_4508</name>
</gene>
<dbReference type="EC" id="2.3.1.157" evidence="18"/>
<feature type="binding site" evidence="18">
    <location>
        <begin position="28"/>
        <end position="31"/>
    </location>
    <ligand>
        <name>UDP-N-acetyl-alpha-D-glucosamine</name>
        <dbReference type="ChEBI" id="CHEBI:57705"/>
    </ligand>
</feature>
<dbReference type="AlphaFoldDB" id="A0A160PKJ0"/>
<evidence type="ECO:0000313" key="20">
    <source>
        <dbReference type="EMBL" id="BAU93113.1"/>
    </source>
</evidence>
<feature type="region of interest" description="N-acetyltransferase" evidence="18">
    <location>
        <begin position="270"/>
        <end position="474"/>
    </location>
</feature>
<evidence type="ECO:0000256" key="17">
    <source>
        <dbReference type="ARBA" id="ARBA00049628"/>
    </source>
</evidence>
<evidence type="ECO:0000256" key="1">
    <source>
        <dbReference type="ARBA" id="ARBA00004496"/>
    </source>
</evidence>
<dbReference type="GO" id="GO:0009245">
    <property type="term" value="P:lipid A biosynthetic process"/>
    <property type="evidence" value="ECO:0007669"/>
    <property type="project" value="UniProtKB-UniRule"/>
</dbReference>
<comment type="similarity">
    <text evidence="3 18">In the N-terminal section; belongs to the N-acetylglucosamine-1-phosphate uridyltransferase family.</text>
</comment>
<comment type="catalytic activity">
    <reaction evidence="15 18">
        <text>alpha-D-glucosamine 1-phosphate + acetyl-CoA = N-acetyl-alpha-D-glucosamine 1-phosphate + CoA + H(+)</text>
        <dbReference type="Rhea" id="RHEA:13725"/>
        <dbReference type="ChEBI" id="CHEBI:15378"/>
        <dbReference type="ChEBI" id="CHEBI:57287"/>
        <dbReference type="ChEBI" id="CHEBI:57288"/>
        <dbReference type="ChEBI" id="CHEBI:57776"/>
        <dbReference type="ChEBI" id="CHEBI:58516"/>
        <dbReference type="EC" id="2.3.1.157"/>
    </reaction>
</comment>
<dbReference type="InterPro" id="IPR029044">
    <property type="entry name" value="Nucleotide-diphossugar_trans"/>
</dbReference>
<feature type="binding site" evidence="18">
    <location>
        <position position="425"/>
    </location>
    <ligand>
        <name>acetyl-CoA</name>
        <dbReference type="ChEBI" id="CHEBI:57288"/>
    </ligand>
</feature>
<feature type="binding site" evidence="18">
    <location>
        <position position="442"/>
    </location>
    <ligand>
        <name>acetyl-CoA</name>
        <dbReference type="ChEBI" id="CHEBI:57288"/>
    </ligand>
</feature>
<dbReference type="PANTHER" id="PTHR43584">
    <property type="entry name" value="NUCLEOTIDYL TRANSFERASE"/>
    <property type="match status" value="1"/>
</dbReference>
<dbReference type="GO" id="GO:0009252">
    <property type="term" value="P:peptidoglycan biosynthetic process"/>
    <property type="evidence" value="ECO:0007669"/>
    <property type="project" value="UniProtKB-UniRule"/>
</dbReference>
<dbReference type="GO" id="GO:0005737">
    <property type="term" value="C:cytoplasm"/>
    <property type="evidence" value="ECO:0007669"/>
    <property type="project" value="UniProtKB-SubCell"/>
</dbReference>
<dbReference type="Pfam" id="PF12804">
    <property type="entry name" value="NTP_transf_3"/>
    <property type="match status" value="1"/>
</dbReference>
<dbReference type="SUPFAM" id="SSF51161">
    <property type="entry name" value="Trimeric LpxA-like enzymes"/>
    <property type="match status" value="1"/>
</dbReference>
<dbReference type="NCBIfam" id="TIGR01173">
    <property type="entry name" value="glmU"/>
    <property type="match status" value="1"/>
</dbReference>
<dbReference type="Pfam" id="PF14602">
    <property type="entry name" value="Hexapep_2"/>
    <property type="match status" value="1"/>
</dbReference>
<evidence type="ECO:0000256" key="12">
    <source>
        <dbReference type="ARBA" id="ARBA00023268"/>
    </source>
</evidence>
<keyword evidence="13 18" id="KW-0012">Acyltransferase</keyword>
<dbReference type="UniPathway" id="UPA00973"/>
<comment type="pathway">
    <text evidence="18">Nucleotide-sugar biosynthesis; UDP-N-acetyl-alpha-D-glucosamine biosynthesis; UDP-N-acetyl-alpha-D-glucosamine from N-acetyl-alpha-D-glucosamine 1-phosphate: step 1/1.</text>
</comment>
<comment type="pathway">
    <text evidence="18">Nucleotide-sugar biosynthesis; UDP-N-acetyl-alpha-D-glucosamine biosynthesis; N-acetyl-alpha-D-glucosamine 1-phosphate from alpha-D-glucosamine 6-phosphate (route II): step 2/2.</text>
</comment>
<feature type="binding site" evidence="18">
    <location>
        <position position="95"/>
    </location>
    <ligand>
        <name>UDP-N-acetyl-alpha-D-glucosamine</name>
        <dbReference type="ChEBI" id="CHEBI:57705"/>
    </ligand>
</feature>
<dbReference type="HAMAP" id="MF_01631">
    <property type="entry name" value="GlmU"/>
    <property type="match status" value="1"/>
</dbReference>
<dbReference type="InterPro" id="IPR011004">
    <property type="entry name" value="Trimer_LpxA-like_sf"/>
</dbReference>
<dbReference type="NCBIfam" id="NF010933">
    <property type="entry name" value="PRK14353.1"/>
    <property type="match status" value="1"/>
</dbReference>
<feature type="binding site" evidence="18">
    <location>
        <position position="189"/>
    </location>
    <ligand>
        <name>UDP-N-acetyl-alpha-D-glucosamine</name>
        <dbReference type="ChEBI" id="CHEBI:57705"/>
    </ligand>
</feature>
<feature type="active site" description="Proton acceptor" evidence="18">
    <location>
        <position position="365"/>
    </location>
</feature>
<feature type="region of interest" description="Pyrophosphorylase" evidence="18">
    <location>
        <begin position="1"/>
        <end position="248"/>
    </location>
</feature>
<evidence type="ECO:0000256" key="4">
    <source>
        <dbReference type="ARBA" id="ARBA00022490"/>
    </source>
</evidence>
<keyword evidence="10 18" id="KW-0133">Cell shape</keyword>
<keyword evidence="7 18" id="KW-0479">Metal-binding</keyword>
<reference evidence="20 21" key="1">
    <citation type="journal article" date="2016" name="Genome Announc.">
        <title>Complete Genome Sequence of Methylobacterium populi P-1M, Isolated from Pink-Pigmented Household Biofilm.</title>
        <authorList>
            <person name="Morohoshi T."/>
            <person name="Ikeda T."/>
        </authorList>
    </citation>
    <scope>NUCLEOTIDE SEQUENCE [LARGE SCALE GENOMIC DNA]</scope>
    <source>
        <strain evidence="20 21">P-1M</strain>
    </source>
</reference>
<evidence type="ECO:0000256" key="11">
    <source>
        <dbReference type="ARBA" id="ARBA00022984"/>
    </source>
</evidence>
<evidence type="ECO:0000313" key="21">
    <source>
        <dbReference type="Proteomes" id="UP000218288"/>
    </source>
</evidence>
<comment type="pathway">
    <text evidence="18">Bacterial outer membrane biogenesis; LPS lipid A biosynthesis.</text>
</comment>
<feature type="region of interest" description="Linker" evidence="18">
    <location>
        <begin position="249"/>
        <end position="269"/>
    </location>
</feature>
<feature type="binding site" evidence="18">
    <location>
        <position position="160"/>
    </location>
    <ligand>
        <name>UDP-N-acetyl-alpha-D-glucosamine</name>
        <dbReference type="ChEBI" id="CHEBI:57705"/>
    </ligand>
</feature>
<dbReference type="GO" id="GO:0019134">
    <property type="term" value="F:glucosamine-1-phosphate N-acetyltransferase activity"/>
    <property type="evidence" value="ECO:0007669"/>
    <property type="project" value="UniProtKB-UniRule"/>
</dbReference>
<protein>
    <recommendedName>
        <fullName evidence="18">Bifunctional protein GlmU</fullName>
    </recommendedName>
    <domain>
        <recommendedName>
            <fullName evidence="18">UDP-N-acetylglucosamine pyrophosphorylase</fullName>
            <ecNumber evidence="18">2.7.7.23</ecNumber>
        </recommendedName>
        <alternativeName>
            <fullName evidence="18">N-acetylglucosamine-1-phosphate uridyltransferase</fullName>
        </alternativeName>
    </domain>
    <domain>
        <recommendedName>
            <fullName evidence="18">Glucosamine-1-phosphate N-acetyltransferase</fullName>
            <ecNumber evidence="18">2.3.1.157</ecNumber>
        </recommendedName>
    </domain>
</protein>
<dbReference type="InterPro" id="IPR001451">
    <property type="entry name" value="Hexapep"/>
</dbReference>
<evidence type="ECO:0000256" key="18">
    <source>
        <dbReference type="HAMAP-Rule" id="MF_01631"/>
    </source>
</evidence>
<dbReference type="Gene3D" id="2.160.10.10">
    <property type="entry name" value="Hexapeptide repeat proteins"/>
    <property type="match status" value="1"/>
</dbReference>
<comment type="subcellular location">
    <subcellularLocation>
        <location evidence="1 18">Cytoplasm</location>
    </subcellularLocation>
</comment>
<feature type="binding site" evidence="18">
    <location>
        <position position="246"/>
    </location>
    <ligand>
        <name>Mg(2+)</name>
        <dbReference type="ChEBI" id="CHEBI:18420"/>
    </ligand>
</feature>
<dbReference type="GO" id="GO:0008360">
    <property type="term" value="P:regulation of cell shape"/>
    <property type="evidence" value="ECO:0007669"/>
    <property type="project" value="UniProtKB-KW"/>
</dbReference>
<keyword evidence="6 18" id="KW-0548">Nucleotidyltransferase</keyword>
<comment type="subunit">
    <text evidence="18">Homotrimer.</text>
</comment>
<evidence type="ECO:0000256" key="13">
    <source>
        <dbReference type="ARBA" id="ARBA00023315"/>
    </source>
</evidence>
<feature type="binding site" evidence="18">
    <location>
        <position position="174"/>
    </location>
    <ligand>
        <name>UDP-N-acetyl-alpha-D-glucosamine</name>
        <dbReference type="ChEBI" id="CHEBI:57705"/>
    </ligand>
</feature>
<comment type="caution">
    <text evidence="18">Lacks conserved residue(s) required for the propagation of feature annotation.</text>
</comment>
<feature type="binding site" evidence="18">
    <location>
        <position position="407"/>
    </location>
    <ligand>
        <name>acetyl-CoA</name>
        <dbReference type="ChEBI" id="CHEBI:57288"/>
    </ligand>
</feature>
<name>A0A160PKJ0_9HYPH</name>
<dbReference type="PROSITE" id="PS00101">
    <property type="entry name" value="HEXAPEP_TRANSFERASES"/>
    <property type="match status" value="1"/>
</dbReference>
<evidence type="ECO:0000256" key="2">
    <source>
        <dbReference type="ARBA" id="ARBA00007707"/>
    </source>
</evidence>
<evidence type="ECO:0000256" key="8">
    <source>
        <dbReference type="ARBA" id="ARBA00022737"/>
    </source>
</evidence>
<dbReference type="InterPro" id="IPR025877">
    <property type="entry name" value="MobA-like_NTP_Trfase"/>
</dbReference>
<dbReference type="InterPro" id="IPR018357">
    <property type="entry name" value="Hexapep_transf_CS"/>
</dbReference>
<dbReference type="GO" id="GO:0016020">
    <property type="term" value="C:membrane"/>
    <property type="evidence" value="ECO:0007669"/>
    <property type="project" value="GOC"/>
</dbReference>
<dbReference type="GO" id="GO:0000287">
    <property type="term" value="F:magnesium ion binding"/>
    <property type="evidence" value="ECO:0007669"/>
    <property type="project" value="UniProtKB-UniRule"/>
</dbReference>
<feature type="binding site" evidence="18">
    <location>
        <position position="368"/>
    </location>
    <ligand>
        <name>UDP-N-acetyl-alpha-D-glucosamine</name>
        <dbReference type="ChEBI" id="CHEBI:57705"/>
    </ligand>
</feature>
<sequence>MTAGTNPGSLATGALAQGAADGFTAIVLAAGKGTRMRSDRPKVLHALANRSMLGHVLAAVQEAGASRLAVVVEPGREDVAREIERMAPGAGVHPQAERLGTAHAVLAARPALEGGQDVIVAFGDTPLITAETYTRLRAPLREGAAVAVLAFEAADPTGYGRVLTEGGRVRAIREEKDASEDERSVRLSNAGLMALSGALALGLLERIGNDNANREYYLTDAVALAVADGLPVAVVPVAEAEAQGVNDRVQLSQAEATIQARLRRAAQLGGATLIAPETVFLSVDTVLGRDVVVEPHCVFGPGVVVGDGCTIRAFSHLHDARLMEGADIGPHVRLRGGAVLEAGVHLGNFVEIKNATLHAGAKASHLTYLGDAEIGAGANIGAGTITCNYDGVSKHRTIIGAGAFIGSNSALVAPVSVGAGALVGAGSVITRDVPGDALAVARGRQITREGAAKTLRETLKAAKAAKAARAAQPD</sequence>
<organism evidence="20 21">
    <name type="scientific">Methylorubrum populi</name>
    <dbReference type="NCBI Taxonomy" id="223967"/>
    <lineage>
        <taxon>Bacteria</taxon>
        <taxon>Pseudomonadati</taxon>
        <taxon>Pseudomonadota</taxon>
        <taxon>Alphaproteobacteria</taxon>
        <taxon>Hyphomicrobiales</taxon>
        <taxon>Methylobacteriaceae</taxon>
        <taxon>Methylorubrum</taxon>
    </lineage>
</organism>
<evidence type="ECO:0000256" key="5">
    <source>
        <dbReference type="ARBA" id="ARBA00022679"/>
    </source>
</evidence>
<dbReference type="RefSeq" id="WP_244573378.1">
    <property type="nucleotide sequence ID" value="NZ_AP014809.1"/>
</dbReference>
<comment type="function">
    <text evidence="17 18">Catalyzes the last two sequential reactions in the de novo biosynthetic pathway for UDP-N-acetylglucosamine (UDP-GlcNAc). The C-terminal domain catalyzes the transfer of acetyl group from acetyl coenzyme A to glucosamine-1-phosphate (GlcN-1-P) to produce N-acetylglucosamine-1-phosphate (GlcNAc-1-P), which is converted into UDP-GlcNAc by the transfer of uridine 5-monophosphate (from uridine 5-triphosphate), a reaction catalyzed by the N-terminal domain.</text>
</comment>
<feature type="binding site" evidence="18">
    <location>
        <position position="353"/>
    </location>
    <ligand>
        <name>UDP-N-acetyl-alpha-D-glucosamine</name>
        <dbReference type="ChEBI" id="CHEBI:57705"/>
    </ligand>
</feature>
<evidence type="ECO:0000256" key="9">
    <source>
        <dbReference type="ARBA" id="ARBA00022842"/>
    </source>
</evidence>
<keyword evidence="12 18" id="KW-0511">Multifunctional enzyme</keyword>
<feature type="binding site" evidence="18">
    <location>
        <position position="124"/>
    </location>
    <ligand>
        <name>Mg(2+)</name>
        <dbReference type="ChEBI" id="CHEBI:18420"/>
    </ligand>
</feature>
<evidence type="ECO:0000256" key="15">
    <source>
        <dbReference type="ARBA" id="ARBA00048247"/>
    </source>
</evidence>
<dbReference type="InterPro" id="IPR005882">
    <property type="entry name" value="Bifunctional_GlmU"/>
</dbReference>
<evidence type="ECO:0000256" key="6">
    <source>
        <dbReference type="ARBA" id="ARBA00022695"/>
    </source>
</evidence>
<dbReference type="Gene3D" id="3.90.550.10">
    <property type="entry name" value="Spore Coat Polysaccharide Biosynthesis Protein SpsA, Chain A"/>
    <property type="match status" value="1"/>
</dbReference>
<dbReference type="UniPathway" id="UPA00113">
    <property type="reaction ID" value="UER00532"/>
</dbReference>
<comment type="similarity">
    <text evidence="2 18">In the C-terminal section; belongs to the transferase hexapeptide repeat family.</text>
</comment>
<dbReference type="GO" id="GO:0003977">
    <property type="term" value="F:UDP-N-acetylglucosamine diphosphorylase activity"/>
    <property type="evidence" value="ECO:0007669"/>
    <property type="project" value="UniProtKB-UniRule"/>
</dbReference>
<keyword evidence="14 18" id="KW-0961">Cell wall biogenesis/degradation</keyword>
<keyword evidence="11 18" id="KW-0573">Peptidoglycan synthesis</keyword>
<dbReference type="CDD" id="cd03353">
    <property type="entry name" value="LbH_GlmU_C"/>
    <property type="match status" value="1"/>
</dbReference>
<evidence type="ECO:0000256" key="3">
    <source>
        <dbReference type="ARBA" id="ARBA00007947"/>
    </source>
</evidence>
<dbReference type="EC" id="2.7.7.23" evidence="18"/>